<keyword evidence="2" id="KW-1185">Reference proteome</keyword>
<reference evidence="1 2" key="1">
    <citation type="journal article" date="2013" name="Curr. Biol.">
        <title>Shared signatures of parasitism and phylogenomics unite Cryptomycota and microsporidia.</title>
        <authorList>
            <person name="James T.Y."/>
            <person name="Pelin A."/>
            <person name="Bonen L."/>
            <person name="Ahrendt S."/>
            <person name="Sain D."/>
            <person name="Corradi N."/>
            <person name="Stajich J.E."/>
        </authorList>
    </citation>
    <scope>NUCLEOTIDE SEQUENCE [LARGE SCALE GENOMIC DNA]</scope>
    <source>
        <strain evidence="1 2">CSF55</strain>
    </source>
</reference>
<dbReference type="HOGENOM" id="CLU_1090507_0_0_1"/>
<dbReference type="Proteomes" id="UP000030755">
    <property type="component" value="Unassembled WGS sequence"/>
</dbReference>
<dbReference type="EMBL" id="KE560848">
    <property type="protein sequence ID" value="EPZ35283.1"/>
    <property type="molecule type" value="Genomic_DNA"/>
</dbReference>
<accession>A0A075B3A1</accession>
<evidence type="ECO:0000313" key="2">
    <source>
        <dbReference type="Proteomes" id="UP000030755"/>
    </source>
</evidence>
<name>A0A075B3A1_ROZAC</name>
<dbReference type="AlphaFoldDB" id="A0A075B3A1"/>
<evidence type="ECO:0000313" key="1">
    <source>
        <dbReference type="EMBL" id="EPZ35283.1"/>
    </source>
</evidence>
<protein>
    <submittedName>
        <fullName evidence="1">Uncharacterized protein</fullName>
    </submittedName>
</protein>
<proteinExistence type="predicted"/>
<sequence>MNIPLLKRFYRKSSNQLSLIDTLQIPEAMPLLMEYYKGKNLDMYLQLHVSVQGIQAINNFNECDDLKKLEVLRETIVQIYNKFFNGRILVKSELIERFDSLVKITKSNQGIHEDDKSTIEAMFALLLEIDQNFFSILMENFSEFLNTEEFKLLNLENTAKASQRESVSSSTTNLSDSLIKTKTFHQKYFNWKGENIKELVEAYKRDGPPPLSTDLSDILSVSYGISCFYEYLEKNGSSQGIIWQGESGIDYLDYW</sequence>
<gene>
    <name evidence="1" type="ORF">O9G_000679</name>
</gene>
<organism evidence="1 2">
    <name type="scientific">Rozella allomycis (strain CSF55)</name>
    <dbReference type="NCBI Taxonomy" id="988480"/>
    <lineage>
        <taxon>Eukaryota</taxon>
        <taxon>Fungi</taxon>
        <taxon>Fungi incertae sedis</taxon>
        <taxon>Cryptomycota</taxon>
        <taxon>Cryptomycota incertae sedis</taxon>
        <taxon>Rozella</taxon>
    </lineage>
</organism>